<dbReference type="KEGG" id="nod:FOH10_23560"/>
<dbReference type="Gene3D" id="2.40.350.10">
    <property type="entry name" value="SO1590-like"/>
    <property type="match status" value="1"/>
</dbReference>
<dbReference type="InterPro" id="IPR023159">
    <property type="entry name" value="SO1590-like_sf"/>
</dbReference>
<evidence type="ECO:0000313" key="2">
    <source>
        <dbReference type="Proteomes" id="UP000317039"/>
    </source>
</evidence>
<dbReference type="EMBL" id="CP041695">
    <property type="protein sequence ID" value="QDP81250.1"/>
    <property type="molecule type" value="Genomic_DNA"/>
</dbReference>
<dbReference type="InterPro" id="IPR021607">
    <property type="entry name" value="DUF3224"/>
</dbReference>
<organism evidence="1 2">
    <name type="scientific">Nocardia otitidiscaviarum</name>
    <dbReference type="NCBI Taxonomy" id="1823"/>
    <lineage>
        <taxon>Bacteria</taxon>
        <taxon>Bacillati</taxon>
        <taxon>Actinomycetota</taxon>
        <taxon>Actinomycetes</taxon>
        <taxon>Mycobacteriales</taxon>
        <taxon>Nocardiaceae</taxon>
        <taxon>Nocardia</taxon>
    </lineage>
</organism>
<protein>
    <submittedName>
        <fullName evidence="1">DUF3224 domain-containing protein</fullName>
    </submittedName>
</protein>
<dbReference type="AlphaFoldDB" id="A0A516NQR6"/>
<sequence>MNDTTATGTIESKSWEQTEFASADGAPALGVATGHDRYSGDIVGDAEWRGITYSAADGSGGFDSLQRMHCTLAGRAGTFVLRMTGTFDATGDSRADWSVLPGSGTGDLTGLTGTGGYDSTDGANTYRLTYRFT</sequence>
<dbReference type="RefSeq" id="WP_143982362.1">
    <property type="nucleotide sequence ID" value="NZ_CP041695.1"/>
</dbReference>
<reference evidence="1 2" key="1">
    <citation type="submission" date="2019-07" db="EMBL/GenBank/DDBJ databases">
        <title>Complete Genome Sequence and Methylome Analysis of Nocardia otitidis-caviarum NEB252.</title>
        <authorList>
            <person name="Fomenkov A."/>
            <person name="Anton B.P."/>
            <person name="Vincze T."/>
            <person name="Roberts R.J."/>
        </authorList>
    </citation>
    <scope>NUCLEOTIDE SEQUENCE [LARGE SCALE GENOMIC DNA]</scope>
    <source>
        <strain evidence="1 2">NEB252</strain>
    </source>
</reference>
<name>A0A516NQR6_9NOCA</name>
<evidence type="ECO:0000313" key="1">
    <source>
        <dbReference type="EMBL" id="QDP81250.1"/>
    </source>
</evidence>
<dbReference type="Pfam" id="PF11528">
    <property type="entry name" value="DUF3224"/>
    <property type="match status" value="1"/>
</dbReference>
<dbReference type="SUPFAM" id="SSF159238">
    <property type="entry name" value="SO1590-like"/>
    <property type="match status" value="1"/>
</dbReference>
<gene>
    <name evidence="1" type="ORF">FOH10_23560</name>
</gene>
<accession>A0A516NQR6</accession>
<dbReference type="GeneID" id="80335340"/>
<proteinExistence type="predicted"/>
<dbReference type="Proteomes" id="UP000317039">
    <property type="component" value="Chromosome"/>
</dbReference>